<keyword evidence="4" id="KW-1185">Reference proteome</keyword>
<feature type="chain" id="PRO_5041246224" evidence="2">
    <location>
        <begin position="27"/>
        <end position="145"/>
    </location>
</feature>
<accession>A0AA38L9K2</accession>
<evidence type="ECO:0000256" key="2">
    <source>
        <dbReference type="SAM" id="SignalP"/>
    </source>
</evidence>
<evidence type="ECO:0000256" key="1">
    <source>
        <dbReference type="SAM" id="Phobius"/>
    </source>
</evidence>
<feature type="signal peptide" evidence="2">
    <location>
        <begin position="1"/>
        <end position="26"/>
    </location>
</feature>
<dbReference type="Proteomes" id="UP000824469">
    <property type="component" value="Unassembled WGS sequence"/>
</dbReference>
<name>A0AA38L9K2_TAXCH</name>
<sequence>RFRHPHGIHPGMLACLVCRLFHPTSSLATACGMQTLIDICGKLRVVFASFLAIIARFLGIRGMFYRLAGEQARLIDDASGTLPPYDQFVTLGPVCCQETVDNLKSKTGYEVAIVDVNDLKRVQILAASFGVDHKHLEMALIDNPA</sequence>
<dbReference type="EMBL" id="JAHRHJ020000004">
    <property type="protein sequence ID" value="KAH9316953.1"/>
    <property type="molecule type" value="Genomic_DNA"/>
</dbReference>
<keyword evidence="1" id="KW-0472">Membrane</keyword>
<dbReference type="SUPFAM" id="SSF144010">
    <property type="entry name" value="CofE-like"/>
    <property type="match status" value="1"/>
</dbReference>
<comment type="caution">
    <text evidence="3">The sequence shown here is derived from an EMBL/GenBank/DDBJ whole genome shotgun (WGS) entry which is preliminary data.</text>
</comment>
<evidence type="ECO:0000313" key="4">
    <source>
        <dbReference type="Proteomes" id="UP000824469"/>
    </source>
</evidence>
<keyword evidence="2" id="KW-0732">Signal</keyword>
<organism evidence="3 4">
    <name type="scientific">Taxus chinensis</name>
    <name type="common">Chinese yew</name>
    <name type="synonym">Taxus wallichiana var. chinensis</name>
    <dbReference type="NCBI Taxonomy" id="29808"/>
    <lineage>
        <taxon>Eukaryota</taxon>
        <taxon>Viridiplantae</taxon>
        <taxon>Streptophyta</taxon>
        <taxon>Embryophyta</taxon>
        <taxon>Tracheophyta</taxon>
        <taxon>Spermatophyta</taxon>
        <taxon>Pinopsida</taxon>
        <taxon>Pinidae</taxon>
        <taxon>Conifers II</taxon>
        <taxon>Cupressales</taxon>
        <taxon>Taxaceae</taxon>
        <taxon>Taxus</taxon>
    </lineage>
</organism>
<feature type="transmembrane region" description="Helical" evidence="1">
    <location>
        <begin position="44"/>
        <end position="64"/>
    </location>
</feature>
<keyword evidence="1" id="KW-0812">Transmembrane</keyword>
<reference evidence="3 4" key="1">
    <citation type="journal article" date="2021" name="Nat. Plants">
        <title>The Taxus genome provides insights into paclitaxel biosynthesis.</title>
        <authorList>
            <person name="Xiong X."/>
            <person name="Gou J."/>
            <person name="Liao Q."/>
            <person name="Li Y."/>
            <person name="Zhou Q."/>
            <person name="Bi G."/>
            <person name="Li C."/>
            <person name="Du R."/>
            <person name="Wang X."/>
            <person name="Sun T."/>
            <person name="Guo L."/>
            <person name="Liang H."/>
            <person name="Lu P."/>
            <person name="Wu Y."/>
            <person name="Zhang Z."/>
            <person name="Ro D.K."/>
            <person name="Shang Y."/>
            <person name="Huang S."/>
            <person name="Yan J."/>
        </authorList>
    </citation>
    <scope>NUCLEOTIDE SEQUENCE [LARGE SCALE GENOMIC DNA]</scope>
    <source>
        <strain evidence="3">Ta-2019</strain>
    </source>
</reference>
<protein>
    <submittedName>
        <fullName evidence="3">Uncharacterized protein</fullName>
    </submittedName>
</protein>
<gene>
    <name evidence="3" type="ORF">KI387_018722</name>
</gene>
<proteinExistence type="predicted"/>
<feature type="non-terminal residue" evidence="3">
    <location>
        <position position="1"/>
    </location>
</feature>
<evidence type="ECO:0000313" key="3">
    <source>
        <dbReference type="EMBL" id="KAH9316953.1"/>
    </source>
</evidence>
<dbReference type="AlphaFoldDB" id="A0AA38L9K2"/>
<keyword evidence="1" id="KW-1133">Transmembrane helix</keyword>
<feature type="non-terminal residue" evidence="3">
    <location>
        <position position="145"/>
    </location>
</feature>